<evidence type="ECO:0000313" key="3">
    <source>
        <dbReference type="Proteomes" id="UP001479290"/>
    </source>
</evidence>
<keyword evidence="3" id="KW-1185">Reference proteome</keyword>
<dbReference type="AlphaFoldDB" id="A0AAW1Z3B3"/>
<feature type="compositionally biased region" description="Polar residues" evidence="1">
    <location>
        <begin position="33"/>
        <end position="42"/>
    </location>
</feature>
<comment type="caution">
    <text evidence="2">The sequence shown here is derived from an EMBL/GenBank/DDBJ whole genome shotgun (WGS) entry which is preliminary data.</text>
</comment>
<reference evidence="2 3" key="1">
    <citation type="submission" date="2024-05" db="EMBL/GenBank/DDBJ databases">
        <title>A high-quality chromosomal-level genome assembly of Topmouth culter (Culter alburnus).</title>
        <authorList>
            <person name="Zhao H."/>
        </authorList>
    </citation>
    <scope>NUCLEOTIDE SEQUENCE [LARGE SCALE GENOMIC DNA]</scope>
    <source>
        <strain evidence="2">CATC2023</strain>
        <tissue evidence="2">Muscle</tissue>
    </source>
</reference>
<evidence type="ECO:0000313" key="2">
    <source>
        <dbReference type="EMBL" id="KAK9955929.1"/>
    </source>
</evidence>
<name>A0AAW1Z3B3_CULAL</name>
<evidence type="ECO:0000256" key="1">
    <source>
        <dbReference type="SAM" id="MobiDB-lite"/>
    </source>
</evidence>
<feature type="region of interest" description="Disordered" evidence="1">
    <location>
        <begin position="23"/>
        <end position="44"/>
    </location>
</feature>
<organism evidence="2 3">
    <name type="scientific">Culter alburnus</name>
    <name type="common">Topmouth culter</name>
    <dbReference type="NCBI Taxonomy" id="194366"/>
    <lineage>
        <taxon>Eukaryota</taxon>
        <taxon>Metazoa</taxon>
        <taxon>Chordata</taxon>
        <taxon>Craniata</taxon>
        <taxon>Vertebrata</taxon>
        <taxon>Euteleostomi</taxon>
        <taxon>Actinopterygii</taxon>
        <taxon>Neopterygii</taxon>
        <taxon>Teleostei</taxon>
        <taxon>Ostariophysi</taxon>
        <taxon>Cypriniformes</taxon>
        <taxon>Xenocyprididae</taxon>
        <taxon>Xenocypridinae</taxon>
        <taxon>Culter</taxon>
    </lineage>
</organism>
<accession>A0AAW1Z3B3</accession>
<protein>
    <submittedName>
        <fullName evidence="2">Uncharacterized protein</fullName>
    </submittedName>
</protein>
<proteinExistence type="predicted"/>
<dbReference type="EMBL" id="JAWDJR010000021">
    <property type="protein sequence ID" value="KAK9955929.1"/>
    <property type="molecule type" value="Genomic_DNA"/>
</dbReference>
<sequence>MRAKRSLDSAVGYQLMTSSPLVRGSSWKDGLGQRSSGDSLPTTIRRECCPERFP</sequence>
<dbReference type="Proteomes" id="UP001479290">
    <property type="component" value="Unassembled WGS sequence"/>
</dbReference>
<gene>
    <name evidence="2" type="ORF">ABG768_015768</name>
</gene>